<feature type="region of interest" description="Disordered" evidence="1">
    <location>
        <begin position="392"/>
        <end position="437"/>
    </location>
</feature>
<evidence type="ECO:0000256" key="1">
    <source>
        <dbReference type="SAM" id="MobiDB-lite"/>
    </source>
</evidence>
<dbReference type="Proteomes" id="UP000182259">
    <property type="component" value="Chromosome IV"/>
</dbReference>
<feature type="compositionally biased region" description="Polar residues" evidence="1">
    <location>
        <begin position="94"/>
        <end position="106"/>
    </location>
</feature>
<feature type="region of interest" description="Disordered" evidence="1">
    <location>
        <begin position="470"/>
        <end position="511"/>
    </location>
</feature>
<feature type="compositionally biased region" description="Polar residues" evidence="1">
    <location>
        <begin position="120"/>
        <end position="146"/>
    </location>
</feature>
<reference evidence="2 3" key="1">
    <citation type="submission" date="2016-10" db="EMBL/GenBank/DDBJ databases">
        <authorList>
            <person name="de Groot N.N."/>
        </authorList>
    </citation>
    <scope>NUCLEOTIDE SEQUENCE [LARGE SCALE GENOMIC DNA]</scope>
    <source>
        <strain evidence="2 3">PYCC 4715</strain>
    </source>
</reference>
<feature type="region of interest" description="Disordered" evidence="1">
    <location>
        <begin position="709"/>
        <end position="740"/>
    </location>
</feature>
<sequence>MYHLGSDLDPQEAHQPGFHYLDKDNHYAEYWLHSQPPHQHGHQPYPSSAPAVATTSDDYFSFLANPLPPEHTNEPPIDHFPSLFKRNDGDSYVDTGNLQLKQQNPSAGVYPNKIRHRSNLSHSYTNSNRYNHPESTSEPETSFQPVQQFQQLPQSHLQQHLQHLQHLQHQQQQLQQLQQQQQPQHLHQHQLHQHQSAHLSHQQHQHQHPQPSKTMMRPSSILRTKKRNPGFRIQLDNLESGSPLQRFQLQILASPHSDSSFEVNYNHMQILGPDVYLQQGTGDMDKGQENITPLMNPPHTTEHGYFGAYDTRDAPVGDGSMLGGYLTVPPEADEQDHRNRNSEIDNYLNYPVDDISGYYDFDERNGLDNEAFNGFYNHENARADASFMPLLFENGARPDPESQAELRPPHSNVPTGDGTFPKGIHDGPPNGYIPQHARVNGNQQNEHLDRTQKRPVVPHQEVLDRRQEHIQAPRQTLHQNMRQEPLRESSQEQRQESRSKPVIRQPLEESHALEAEGNYKELRLGEHHIPVQENIQDELRTQGLPRANNALSPSRPELERSISEPIATERSVDKKLIKLMKKKKSPKGTVCSICDKFISRDFSRHIRIHNEVGRFQCVFPRNYCKHRTGKFNRPYDYKKHLLNMHFNFDEPSAKTAPNLSDKLNIPGLCVACGQKFVGNDWLDHHILTKDLSKKCPELQRLERIYGEESKTENTVEESVEDKFPEDRNSDIIDEDFDDSN</sequence>
<feature type="region of interest" description="Disordered" evidence="1">
    <location>
        <begin position="69"/>
        <end position="218"/>
    </location>
</feature>
<dbReference type="EMBL" id="LT635767">
    <property type="protein sequence ID" value="SGZ56341.1"/>
    <property type="molecule type" value="Genomic_DNA"/>
</dbReference>
<evidence type="ECO:0000313" key="2">
    <source>
        <dbReference type="EMBL" id="SGZ56341.1"/>
    </source>
</evidence>
<name>A0A1L0GJE8_9ASCO</name>
<accession>A0A1L0GJE8</accession>
<evidence type="ECO:0000313" key="3">
    <source>
        <dbReference type="Proteomes" id="UP000182259"/>
    </source>
</evidence>
<gene>
    <name evidence="2" type="ORF">SAMEA4029009_CIC11G00000003217</name>
</gene>
<protein>
    <submittedName>
        <fullName evidence="2">CIC11C00000003217</fullName>
    </submittedName>
</protein>
<dbReference type="AlphaFoldDB" id="A0A1L0GJE8"/>
<organism evidence="2 3">
    <name type="scientific">Sungouiella intermedia</name>
    <dbReference type="NCBI Taxonomy" id="45354"/>
    <lineage>
        <taxon>Eukaryota</taxon>
        <taxon>Fungi</taxon>
        <taxon>Dikarya</taxon>
        <taxon>Ascomycota</taxon>
        <taxon>Saccharomycotina</taxon>
        <taxon>Pichiomycetes</taxon>
        <taxon>Metschnikowiaceae</taxon>
        <taxon>Sungouiella</taxon>
    </lineage>
</organism>
<feature type="compositionally biased region" description="Low complexity" evidence="1">
    <location>
        <begin position="147"/>
        <end position="185"/>
    </location>
</feature>
<proteinExistence type="predicted"/>
<feature type="compositionally biased region" description="Acidic residues" evidence="1">
    <location>
        <begin position="731"/>
        <end position="740"/>
    </location>
</feature>
<feature type="compositionally biased region" description="Basic and acidic residues" evidence="1">
    <location>
        <begin position="720"/>
        <end position="730"/>
    </location>
</feature>
<feature type="compositionally biased region" description="Basic and acidic residues" evidence="1">
    <location>
        <begin position="484"/>
        <end position="499"/>
    </location>
</feature>